<dbReference type="InterPro" id="IPR039355">
    <property type="entry name" value="Transcription_factor_GATA"/>
</dbReference>
<feature type="compositionally biased region" description="Low complexity" evidence="11">
    <location>
        <begin position="310"/>
        <end position="326"/>
    </location>
</feature>
<evidence type="ECO:0000256" key="2">
    <source>
        <dbReference type="ARBA" id="ARBA00022723"/>
    </source>
</evidence>
<accession>A0A7R8W307</accession>
<dbReference type="PRINTS" id="PR00619">
    <property type="entry name" value="GATAZNFINGER"/>
</dbReference>
<dbReference type="GO" id="GO:0000978">
    <property type="term" value="F:RNA polymerase II cis-regulatory region sequence-specific DNA binding"/>
    <property type="evidence" value="ECO:0007669"/>
    <property type="project" value="TreeGrafter"/>
</dbReference>
<evidence type="ECO:0000256" key="4">
    <source>
        <dbReference type="ARBA" id="ARBA00022771"/>
    </source>
</evidence>
<dbReference type="GO" id="GO:0045165">
    <property type="term" value="P:cell fate commitment"/>
    <property type="evidence" value="ECO:0007669"/>
    <property type="project" value="TreeGrafter"/>
</dbReference>
<dbReference type="GO" id="GO:0000981">
    <property type="term" value="F:DNA-binding transcription factor activity, RNA polymerase II-specific"/>
    <property type="evidence" value="ECO:0007669"/>
    <property type="project" value="TreeGrafter"/>
</dbReference>
<proteinExistence type="predicted"/>
<evidence type="ECO:0000256" key="6">
    <source>
        <dbReference type="ARBA" id="ARBA00023015"/>
    </source>
</evidence>
<evidence type="ECO:0000313" key="12">
    <source>
        <dbReference type="EMBL" id="CAD7223888.1"/>
    </source>
</evidence>
<keyword evidence="4" id="KW-0863">Zinc-finger</keyword>
<dbReference type="Gene3D" id="3.30.50.10">
    <property type="entry name" value="Erythroid Transcription Factor GATA-1, subunit A"/>
    <property type="match status" value="1"/>
</dbReference>
<protein>
    <submittedName>
        <fullName evidence="12">Uncharacterized protein</fullName>
    </submittedName>
</protein>
<dbReference type="PROSITE" id="PS00344">
    <property type="entry name" value="GATA_ZN_FINGER_1"/>
    <property type="match status" value="1"/>
</dbReference>
<keyword evidence="7" id="KW-0238">DNA-binding</keyword>
<evidence type="ECO:0000256" key="11">
    <source>
        <dbReference type="SAM" id="MobiDB-lite"/>
    </source>
</evidence>
<evidence type="ECO:0000256" key="8">
    <source>
        <dbReference type="ARBA" id="ARBA00023159"/>
    </source>
</evidence>
<dbReference type="AlphaFoldDB" id="A0A7R8W307"/>
<feature type="region of interest" description="Disordered" evidence="11">
    <location>
        <begin position="1"/>
        <end position="109"/>
    </location>
</feature>
<feature type="region of interest" description="Disordered" evidence="11">
    <location>
        <begin position="301"/>
        <end position="338"/>
    </location>
</feature>
<evidence type="ECO:0000256" key="10">
    <source>
        <dbReference type="ARBA" id="ARBA00023242"/>
    </source>
</evidence>
<dbReference type="GO" id="GO:0005634">
    <property type="term" value="C:nucleus"/>
    <property type="evidence" value="ECO:0007669"/>
    <property type="project" value="UniProtKB-SubCell"/>
</dbReference>
<feature type="compositionally biased region" description="Low complexity" evidence="11">
    <location>
        <begin position="92"/>
        <end position="109"/>
    </location>
</feature>
<name>A0A7R8W307_9CRUS</name>
<dbReference type="CDD" id="cd00202">
    <property type="entry name" value="ZnF_GATA"/>
    <property type="match status" value="1"/>
</dbReference>
<dbReference type="PANTHER" id="PTHR10071:SF281">
    <property type="entry name" value="BOX A-BINDING FACTOR-RELATED"/>
    <property type="match status" value="1"/>
</dbReference>
<keyword evidence="3" id="KW-0677">Repeat</keyword>
<keyword evidence="5" id="KW-0862">Zinc</keyword>
<dbReference type="OrthoDB" id="515401at2759"/>
<evidence type="ECO:0000256" key="5">
    <source>
        <dbReference type="ARBA" id="ARBA00022833"/>
    </source>
</evidence>
<feature type="region of interest" description="Disordered" evidence="11">
    <location>
        <begin position="158"/>
        <end position="241"/>
    </location>
</feature>
<dbReference type="PROSITE" id="PS50114">
    <property type="entry name" value="GATA_ZN_FINGER_2"/>
    <property type="match status" value="1"/>
</dbReference>
<keyword evidence="10" id="KW-0539">Nucleus</keyword>
<dbReference type="Pfam" id="PF00320">
    <property type="entry name" value="GATA"/>
    <property type="match status" value="1"/>
</dbReference>
<dbReference type="SUPFAM" id="SSF57716">
    <property type="entry name" value="Glucocorticoid receptor-like (DNA-binding domain)"/>
    <property type="match status" value="1"/>
</dbReference>
<sequence>MEENLMTMTTSDRSEVSDSSTAGRWYPPAPSASPPQRGADMPAPPEDRPPSTRLPQHQLGHPQPDLHSPPLSGSSIASTREMEEQQSQPNNTMASQQQHATQQEQEMFFNESNENFNRSRYYANQMSYGAGTHLSSAPQSMYRPVHPLHAWFHGAPPASASSPLLDRVSSSPASSPSWAPLAEGANKGSSSPVTSFPFPPTPPKDSTPPDAVTILSDASPAPPSATFEDVKPSFSSSLSPATNLSCRREALVSSSSPTSSFPPPSSYSSLPYSSAIAASQTPDSSYYSSAYSCNPSLQIGVASKHPSKPPSTTSSNGSSTFSNSNKSKPRSSAEGRECVNCGATSTPLWRRDGTGHYLCNACGLYHKMNGHNRPLVKPPRRTVVNKTTGNMESIERFVVMSACLLLTMSTSLGRALKAIPSLTNGLGCHIRKPSLWVLWVYRDGGRIPVELAAVAEGSWETFSFVSRSDVFRSFRTFAVWKGWAQRDSGTSREGSCTQGVDLVWAPGVSSLALLRKRMVYCYQNPHGVPGEIDPSRVHCGTDFPPSWSRGRFPSFLVKRKISLLPGQEEDFPPSWSRGRFPSFLVKRKNSLIFLLPGQEEELSSRHGSVACFRLPPTPH</sequence>
<reference evidence="12" key="1">
    <citation type="submission" date="2020-11" db="EMBL/GenBank/DDBJ databases">
        <authorList>
            <person name="Tran Van P."/>
        </authorList>
    </citation>
    <scope>NUCLEOTIDE SEQUENCE</scope>
</reference>
<dbReference type="FunFam" id="3.30.50.10:FF:000001">
    <property type="entry name" value="GATA transcription factor (GATAd)"/>
    <property type="match status" value="1"/>
</dbReference>
<evidence type="ECO:0000256" key="3">
    <source>
        <dbReference type="ARBA" id="ARBA00022737"/>
    </source>
</evidence>
<keyword evidence="6" id="KW-0805">Transcription regulation</keyword>
<dbReference type="InterPro" id="IPR000679">
    <property type="entry name" value="Znf_GATA"/>
</dbReference>
<comment type="subcellular location">
    <subcellularLocation>
        <location evidence="1">Nucleus</location>
    </subcellularLocation>
</comment>
<keyword evidence="2" id="KW-0479">Metal-binding</keyword>
<evidence type="ECO:0000256" key="7">
    <source>
        <dbReference type="ARBA" id="ARBA00023125"/>
    </source>
</evidence>
<feature type="compositionally biased region" description="Low complexity" evidence="11">
    <location>
        <begin position="169"/>
        <end position="182"/>
    </location>
</feature>
<dbReference type="GO" id="GO:0045944">
    <property type="term" value="P:positive regulation of transcription by RNA polymerase II"/>
    <property type="evidence" value="ECO:0007669"/>
    <property type="project" value="TreeGrafter"/>
</dbReference>
<keyword evidence="9" id="KW-0804">Transcription</keyword>
<gene>
    <name evidence="12" type="ORF">CTOB1V02_LOCUS1862</name>
</gene>
<dbReference type="PANTHER" id="PTHR10071">
    <property type="entry name" value="TRANSCRIPTION FACTOR GATA FAMILY MEMBER"/>
    <property type="match status" value="1"/>
</dbReference>
<feature type="compositionally biased region" description="Polar residues" evidence="11">
    <location>
        <begin position="1"/>
        <end position="22"/>
    </location>
</feature>
<dbReference type="GO" id="GO:0008270">
    <property type="term" value="F:zinc ion binding"/>
    <property type="evidence" value="ECO:0007669"/>
    <property type="project" value="UniProtKB-KW"/>
</dbReference>
<feature type="compositionally biased region" description="Pro residues" evidence="11">
    <location>
        <begin position="197"/>
        <end position="206"/>
    </location>
</feature>
<dbReference type="EMBL" id="OB660271">
    <property type="protein sequence ID" value="CAD7223888.1"/>
    <property type="molecule type" value="Genomic_DNA"/>
</dbReference>
<evidence type="ECO:0000256" key="1">
    <source>
        <dbReference type="ARBA" id="ARBA00004123"/>
    </source>
</evidence>
<evidence type="ECO:0000256" key="9">
    <source>
        <dbReference type="ARBA" id="ARBA00023163"/>
    </source>
</evidence>
<dbReference type="InterPro" id="IPR013088">
    <property type="entry name" value="Znf_NHR/GATA"/>
</dbReference>
<keyword evidence="8" id="KW-0010">Activator</keyword>
<organism evidence="12">
    <name type="scientific">Cyprideis torosa</name>
    <dbReference type="NCBI Taxonomy" id="163714"/>
    <lineage>
        <taxon>Eukaryota</taxon>
        <taxon>Metazoa</taxon>
        <taxon>Ecdysozoa</taxon>
        <taxon>Arthropoda</taxon>
        <taxon>Crustacea</taxon>
        <taxon>Oligostraca</taxon>
        <taxon>Ostracoda</taxon>
        <taxon>Podocopa</taxon>
        <taxon>Podocopida</taxon>
        <taxon>Cytherocopina</taxon>
        <taxon>Cytheroidea</taxon>
        <taxon>Cytherideidae</taxon>
        <taxon>Cyprideis</taxon>
    </lineage>
</organism>
<dbReference type="SMART" id="SM00401">
    <property type="entry name" value="ZnF_GATA"/>
    <property type="match status" value="1"/>
</dbReference>
<dbReference type="GO" id="GO:0000122">
    <property type="term" value="P:negative regulation of transcription by RNA polymerase II"/>
    <property type="evidence" value="ECO:0007669"/>
    <property type="project" value="TreeGrafter"/>
</dbReference>